<evidence type="ECO:0000313" key="3">
    <source>
        <dbReference type="Proteomes" id="UP001214441"/>
    </source>
</evidence>
<dbReference type="Proteomes" id="UP001214441">
    <property type="component" value="Unassembled WGS sequence"/>
</dbReference>
<feature type="compositionally biased region" description="Basic and acidic residues" evidence="1">
    <location>
        <begin position="39"/>
        <end position="52"/>
    </location>
</feature>
<proteinExistence type="predicted"/>
<gene>
    <name evidence="2" type="ORF">NMN56_014625</name>
</gene>
<name>A0ABT6ZVT2_9ACTN</name>
<protein>
    <submittedName>
        <fullName evidence="2">Uncharacterized protein</fullName>
    </submittedName>
</protein>
<comment type="caution">
    <text evidence="2">The sequence shown here is derived from an EMBL/GenBank/DDBJ whole genome shotgun (WGS) entry which is preliminary data.</text>
</comment>
<feature type="region of interest" description="Disordered" evidence="1">
    <location>
        <begin position="1"/>
        <end position="84"/>
    </location>
</feature>
<dbReference type="RefSeq" id="WP_274044731.1">
    <property type="nucleotide sequence ID" value="NZ_JANCPR020000012.1"/>
</dbReference>
<feature type="compositionally biased region" description="Basic and acidic residues" evidence="1">
    <location>
        <begin position="15"/>
        <end position="27"/>
    </location>
</feature>
<accession>A0ABT6ZVT2</accession>
<dbReference type="EMBL" id="JANCPR020000012">
    <property type="protein sequence ID" value="MDJ1133177.1"/>
    <property type="molecule type" value="Genomic_DNA"/>
</dbReference>
<reference evidence="2 3" key="1">
    <citation type="submission" date="2023-05" db="EMBL/GenBank/DDBJ databases">
        <title>Streptantibioticus silvisoli sp. nov., acidotolerant actinomycetes 1 from pine litter.</title>
        <authorList>
            <person name="Swiecimska M."/>
            <person name="Golinska P."/>
            <person name="Sangal V."/>
            <person name="Wachnowicz B."/>
            <person name="Goodfellow M."/>
        </authorList>
    </citation>
    <scope>NUCLEOTIDE SEQUENCE [LARGE SCALE GENOMIC DNA]</scope>
    <source>
        <strain evidence="2 3">DSM 42109</strain>
    </source>
</reference>
<keyword evidence="3" id="KW-1185">Reference proteome</keyword>
<evidence type="ECO:0000256" key="1">
    <source>
        <dbReference type="SAM" id="MobiDB-lite"/>
    </source>
</evidence>
<sequence>MWTLGTGDRATQPKRAAERLSARERRSGALPRPGPSLCERTDEYRAEHEEPGAVRQTGEAGLERGVAEHRLERDHQRKAIERDP</sequence>
<evidence type="ECO:0000313" key="2">
    <source>
        <dbReference type="EMBL" id="MDJ1133177.1"/>
    </source>
</evidence>
<organism evidence="2 3">
    <name type="scientific">Streptomyces iconiensis</name>
    <dbReference type="NCBI Taxonomy" id="1384038"/>
    <lineage>
        <taxon>Bacteria</taxon>
        <taxon>Bacillati</taxon>
        <taxon>Actinomycetota</taxon>
        <taxon>Actinomycetes</taxon>
        <taxon>Kitasatosporales</taxon>
        <taxon>Streptomycetaceae</taxon>
        <taxon>Streptomyces</taxon>
    </lineage>
</organism>
<feature type="compositionally biased region" description="Basic and acidic residues" evidence="1">
    <location>
        <begin position="61"/>
        <end position="84"/>
    </location>
</feature>